<comment type="caution">
    <text evidence="1">The sequence shown here is derived from an EMBL/GenBank/DDBJ whole genome shotgun (WGS) entry which is preliminary data.</text>
</comment>
<gene>
    <name evidence="1" type="ORF">TUBRATIS_30120</name>
</gene>
<keyword evidence="2" id="KW-1185">Reference proteome</keyword>
<dbReference type="EMBL" id="RCSS01000843">
    <property type="protein sequence ID" value="RVD90571.1"/>
    <property type="molecule type" value="Genomic_DNA"/>
</dbReference>
<dbReference type="Proteomes" id="UP000282876">
    <property type="component" value="Unassembled WGS sequence"/>
</dbReference>
<dbReference type="AlphaFoldDB" id="A0A437AHF1"/>
<accession>A0A437AHF1</accession>
<dbReference type="VEuPathDB" id="MicrosporidiaDB:TUBRATIS_30120"/>
<reference evidence="1 2" key="1">
    <citation type="submission" date="2018-10" db="EMBL/GenBank/DDBJ databases">
        <title>Draft genome sequence of the microsporidian Tubulinosema ratisbonensis.</title>
        <authorList>
            <person name="Polonais V."/>
            <person name="Peyretaillade E."/>
            <person name="Niehus S."/>
            <person name="Wawrzyniak I."/>
            <person name="Franchet A."/>
            <person name="Gaspin C."/>
            <person name="Reichstadt M."/>
            <person name="Belser C."/>
            <person name="Labadie K."/>
            <person name="Delbac F."/>
            <person name="Ferrandon D."/>
        </authorList>
    </citation>
    <scope>NUCLEOTIDE SEQUENCE [LARGE SCALE GENOMIC DNA]</scope>
    <source>
        <strain evidence="1 2">Franzen</strain>
    </source>
</reference>
<name>A0A437AHF1_9MICR</name>
<evidence type="ECO:0000313" key="2">
    <source>
        <dbReference type="Proteomes" id="UP000282876"/>
    </source>
</evidence>
<organism evidence="1 2">
    <name type="scientific">Tubulinosema ratisbonensis</name>
    <dbReference type="NCBI Taxonomy" id="291195"/>
    <lineage>
        <taxon>Eukaryota</taxon>
        <taxon>Fungi</taxon>
        <taxon>Fungi incertae sedis</taxon>
        <taxon>Microsporidia</taxon>
        <taxon>Tubulinosematoidea</taxon>
        <taxon>Tubulinosematidae</taxon>
        <taxon>Tubulinosema</taxon>
    </lineage>
</organism>
<proteinExistence type="predicted"/>
<evidence type="ECO:0000313" key="1">
    <source>
        <dbReference type="EMBL" id="RVD90571.1"/>
    </source>
</evidence>
<sequence>MDSLEIRLKNALNKWTVIKLIEQHLYEDELETLLNNLTDSILKLINKCKTELILIKYDISDCLFDILDINNIETDDYSCDSMALILIDLCKEYYEGKKEFYHKITGNNF</sequence>
<protein>
    <submittedName>
        <fullName evidence="1">Uncharacterized protein</fullName>
    </submittedName>
</protein>